<protein>
    <recommendedName>
        <fullName evidence="4">DNA replication factor Cdt1 C-terminal domain-containing protein</fullName>
    </recommendedName>
</protein>
<dbReference type="AlphaFoldDB" id="A0A4Z1K995"/>
<feature type="region of interest" description="Disordered" evidence="3">
    <location>
        <begin position="400"/>
        <end position="421"/>
    </location>
</feature>
<dbReference type="Gene3D" id="1.10.10.1420">
    <property type="entry name" value="DNA replication factor Cdt1, C-terminal WH domain"/>
    <property type="match status" value="1"/>
</dbReference>
<keyword evidence="2" id="KW-0131">Cell cycle</keyword>
<dbReference type="STRING" id="87229.A0A4Z1K995"/>
<dbReference type="InterPro" id="IPR032054">
    <property type="entry name" value="Cdt1_C"/>
</dbReference>
<evidence type="ECO:0000256" key="2">
    <source>
        <dbReference type="ARBA" id="ARBA00023306"/>
    </source>
</evidence>
<dbReference type="InterPro" id="IPR038090">
    <property type="entry name" value="Cdt1_C_WH_dom_sf"/>
</dbReference>
<dbReference type="EMBL" id="PQXO01000803">
    <property type="protein sequence ID" value="TGO82557.1"/>
    <property type="molecule type" value="Genomic_DNA"/>
</dbReference>
<gene>
    <name evidence="5" type="ORF">BPOR_0806g00020</name>
</gene>
<feature type="compositionally biased region" description="Low complexity" evidence="3">
    <location>
        <begin position="406"/>
        <end position="417"/>
    </location>
</feature>
<sequence length="551" mass="59727">MPSAVKKRKVATPTSRNAATTKIQPLSSFTTISKAVTKGGAKSNLAKNKPEDVVSVTVTKLDKPSTNLRKRKLDAEEESNVIGIATTTTNLRKRKLDAEEESNVIGIATTTTNPKEIETLPSKPILPSKVPQTPHKLIKTSSIPTDTPTKGARTLLDRLLLQTPKRPVQKRPSLSSLRSISSSSGSAVSTLPLKHSQIGAEGKKEEASQQEDLKEPLPAELIDIINLHAALLTTLTLHCAHNGSNAPADLRKLCPDVARAWGKRKVLLDDISRALGVLNSHVKVGTEDQKLSTITLSDYGSGKICVEIEAGDGGEQGNNLRPIDEERLNGIFSQILISQWESKEDDVTIEDFIKQLPSEPITPCSSLSEMTPLLAKGQRRLEDMKAGIVAKKDLRRTKSSPALIQAATSADTSSPSSTEKKPTLLERLRAKQLKQSLLPQAPSPAQVARKAALSRMEEVVKVLGILSTSGSAGQQRISFTMPTLVGKLKDSFKTPISKEEANTDVRILAVEIAPEWVQLAKIGKMEAVIFDREKKILEESVKDRVKKAQAA</sequence>
<feature type="compositionally biased region" description="Polar residues" evidence="3">
    <location>
        <begin position="12"/>
        <end position="22"/>
    </location>
</feature>
<reference evidence="5 6" key="1">
    <citation type="submission" date="2017-12" db="EMBL/GenBank/DDBJ databases">
        <title>Comparative genomics of Botrytis spp.</title>
        <authorList>
            <person name="Valero-Jimenez C.A."/>
            <person name="Tapia P."/>
            <person name="Veloso J."/>
            <person name="Silva-Moreno E."/>
            <person name="Staats M."/>
            <person name="Valdes J.H."/>
            <person name="Van Kan J.A.L."/>
        </authorList>
    </citation>
    <scope>NUCLEOTIDE SEQUENCE [LARGE SCALE GENOMIC DNA]</scope>
    <source>
        <strain evidence="5 6">MUCL3349</strain>
    </source>
</reference>
<organism evidence="5 6">
    <name type="scientific">Botrytis porri</name>
    <dbReference type="NCBI Taxonomy" id="87229"/>
    <lineage>
        <taxon>Eukaryota</taxon>
        <taxon>Fungi</taxon>
        <taxon>Dikarya</taxon>
        <taxon>Ascomycota</taxon>
        <taxon>Pezizomycotina</taxon>
        <taxon>Leotiomycetes</taxon>
        <taxon>Helotiales</taxon>
        <taxon>Sclerotiniaceae</taxon>
        <taxon>Botrytis</taxon>
    </lineage>
</organism>
<feature type="compositionally biased region" description="Low complexity" evidence="3">
    <location>
        <begin position="173"/>
        <end position="193"/>
    </location>
</feature>
<dbReference type="Proteomes" id="UP000297280">
    <property type="component" value="Unassembled WGS sequence"/>
</dbReference>
<evidence type="ECO:0000259" key="4">
    <source>
        <dbReference type="Pfam" id="PF16679"/>
    </source>
</evidence>
<dbReference type="Pfam" id="PF16679">
    <property type="entry name" value="CDT1_C"/>
    <property type="match status" value="1"/>
</dbReference>
<evidence type="ECO:0000313" key="5">
    <source>
        <dbReference type="EMBL" id="TGO82557.1"/>
    </source>
</evidence>
<dbReference type="Pfam" id="PF26121">
    <property type="entry name" value="HTH_CDT1"/>
    <property type="match status" value="1"/>
</dbReference>
<evidence type="ECO:0000256" key="3">
    <source>
        <dbReference type="SAM" id="MobiDB-lite"/>
    </source>
</evidence>
<feature type="region of interest" description="Disordered" evidence="3">
    <location>
        <begin position="162"/>
        <end position="212"/>
    </location>
</feature>
<feature type="region of interest" description="Disordered" evidence="3">
    <location>
        <begin position="1"/>
        <end position="22"/>
    </location>
</feature>
<evidence type="ECO:0000313" key="6">
    <source>
        <dbReference type="Proteomes" id="UP000297280"/>
    </source>
</evidence>
<comment type="similarity">
    <text evidence="1">Belongs to the Cdt1 family.</text>
</comment>
<feature type="compositionally biased region" description="Basic and acidic residues" evidence="3">
    <location>
        <begin position="201"/>
        <end position="212"/>
    </location>
</feature>
<accession>A0A4Z1K995</accession>
<comment type="caution">
    <text evidence="5">The sequence shown here is derived from an EMBL/GenBank/DDBJ whole genome shotgun (WGS) entry which is preliminary data.</text>
</comment>
<keyword evidence="6" id="KW-1185">Reference proteome</keyword>
<proteinExistence type="inferred from homology"/>
<feature type="domain" description="DNA replication factor Cdt1 C-terminal" evidence="4">
    <location>
        <begin position="424"/>
        <end position="523"/>
    </location>
</feature>
<feature type="compositionally biased region" description="Basic residues" evidence="3">
    <location>
        <begin position="1"/>
        <end position="10"/>
    </location>
</feature>
<name>A0A4Z1K995_9HELO</name>
<evidence type="ECO:0000256" key="1">
    <source>
        <dbReference type="ARBA" id="ARBA00008356"/>
    </source>
</evidence>